<reference evidence="2 3" key="1">
    <citation type="journal article" date="2019" name="Int. J. Syst. Evol. Microbiol.">
        <title>The Global Catalogue of Microorganisms (GCM) 10K type strain sequencing project: providing services to taxonomists for standard genome sequencing and annotation.</title>
        <authorList>
            <consortium name="The Broad Institute Genomics Platform"/>
            <consortium name="The Broad Institute Genome Sequencing Center for Infectious Disease"/>
            <person name="Wu L."/>
            <person name="Ma J."/>
        </authorList>
    </citation>
    <scope>NUCLEOTIDE SEQUENCE [LARGE SCALE GENOMIC DNA]</scope>
    <source>
        <strain evidence="2 3">WLHS5</strain>
    </source>
</reference>
<evidence type="ECO:0000313" key="3">
    <source>
        <dbReference type="Proteomes" id="UP001595898"/>
    </source>
</evidence>
<dbReference type="PANTHER" id="PTHR43751">
    <property type="entry name" value="SULFATASE"/>
    <property type="match status" value="1"/>
</dbReference>
<evidence type="ECO:0000259" key="1">
    <source>
        <dbReference type="Pfam" id="PF00884"/>
    </source>
</evidence>
<dbReference type="PANTHER" id="PTHR43751:SF3">
    <property type="entry name" value="SULFATASE N-TERMINAL DOMAIN-CONTAINING PROTEIN"/>
    <property type="match status" value="1"/>
</dbReference>
<protein>
    <submittedName>
        <fullName evidence="2">Sulfatase-like hydrolase/transferase</fullName>
    </submittedName>
</protein>
<feature type="domain" description="Sulfatase N-terminal" evidence="1">
    <location>
        <begin position="26"/>
        <end position="326"/>
    </location>
</feature>
<dbReference type="RefSeq" id="WP_250140048.1">
    <property type="nucleotide sequence ID" value="NZ_JALIQP010000002.1"/>
</dbReference>
<dbReference type="Pfam" id="PF00884">
    <property type="entry name" value="Sulfatase"/>
    <property type="match status" value="1"/>
</dbReference>
<dbReference type="InterPro" id="IPR000917">
    <property type="entry name" value="Sulfatase_N"/>
</dbReference>
<dbReference type="AlphaFoldDB" id="A0ABD5PRV2"/>
<accession>A0ABD5PRV2</accession>
<keyword evidence="3" id="KW-1185">Reference proteome</keyword>
<dbReference type="Proteomes" id="UP001595898">
    <property type="component" value="Unassembled WGS sequence"/>
</dbReference>
<dbReference type="InterPro" id="IPR052701">
    <property type="entry name" value="GAG_Ulvan_Degrading_Sulfatases"/>
</dbReference>
<dbReference type="Gene3D" id="3.40.720.10">
    <property type="entry name" value="Alkaline Phosphatase, subunit A"/>
    <property type="match status" value="1"/>
</dbReference>
<dbReference type="SUPFAM" id="SSF53649">
    <property type="entry name" value="Alkaline phosphatase-like"/>
    <property type="match status" value="1"/>
</dbReference>
<comment type="caution">
    <text evidence="2">The sequence shown here is derived from an EMBL/GenBank/DDBJ whole genome shotgun (WGS) entry which is preliminary data.</text>
</comment>
<dbReference type="EMBL" id="JBHSFA010000007">
    <property type="protein sequence ID" value="MFC4543274.1"/>
    <property type="molecule type" value="Genomic_DNA"/>
</dbReference>
<evidence type="ECO:0000313" key="2">
    <source>
        <dbReference type="EMBL" id="MFC4543274.1"/>
    </source>
</evidence>
<dbReference type="InterPro" id="IPR017850">
    <property type="entry name" value="Alkaline_phosphatase_core_sf"/>
</dbReference>
<name>A0ABD5PRV2_9EURY</name>
<proteinExistence type="predicted"/>
<gene>
    <name evidence="2" type="ORF">ACFO5R_15190</name>
</gene>
<sequence>MTNIALIVLDTLRKDTFDEHFDWLPGQQFENAWSTSHWTVPAHASLFTGKYASEAGVYRGAQMLDVDEEVLPERFSRAGYTTRAFSANPNISSQFSFDRGFDQFKGSWRLNAMDDNLFDWDVFIEKHREDGASRYLKAIWECVMGDCKTIPSLKRGGLLKLRDLGYGKSTVDDGAQSALELIENTDFGDEEFFFANLMEAHSPYSAPAEYQTVEPPEIRGLEATFTEVNSNPDHIRQAYHDEVRYLSDMYQKMFTELREAFDIIITVSDHGELLGEHDAWEHMYGIYPELTHIPLVVWTGENDAERRSESVNLLDIYRTVLEIADIDPADTRGRDLRTELDDAKCLTEYHGISERHYQSLLNKDIVNIEHLRQELSGFACHKYYYHETFDGYREYGESPYDDPGSHLSDLVSSLEKHYIDEEDDIDDAVLDHLEDLGYA</sequence>
<organism evidence="2 3">
    <name type="scientific">Halosolutus amylolyticus</name>
    <dbReference type="NCBI Taxonomy" id="2932267"/>
    <lineage>
        <taxon>Archaea</taxon>
        <taxon>Methanobacteriati</taxon>
        <taxon>Methanobacteriota</taxon>
        <taxon>Stenosarchaea group</taxon>
        <taxon>Halobacteria</taxon>
        <taxon>Halobacteriales</taxon>
        <taxon>Natrialbaceae</taxon>
        <taxon>Halosolutus</taxon>
    </lineage>
</organism>